<dbReference type="Proteomes" id="UP000297966">
    <property type="component" value="Unassembled WGS sequence"/>
</dbReference>
<evidence type="ECO:0000256" key="1">
    <source>
        <dbReference type="SAM" id="MobiDB-lite"/>
    </source>
</evidence>
<dbReference type="Pfam" id="PF08308">
    <property type="entry name" value="PEGA"/>
    <property type="match status" value="1"/>
</dbReference>
<gene>
    <name evidence="3" type="ORF">E4K65_30555</name>
</gene>
<dbReference type="AlphaFoldDB" id="A0A4Y9LMI1"/>
<dbReference type="InterPro" id="IPR013229">
    <property type="entry name" value="PEGA"/>
</dbReference>
<evidence type="ECO:0000313" key="3">
    <source>
        <dbReference type="EMBL" id="TFV43877.1"/>
    </source>
</evidence>
<comment type="caution">
    <text evidence="3">The sequence shown here is derived from an EMBL/GenBank/DDBJ whole genome shotgun (WGS) entry which is preliminary data.</text>
</comment>
<name>A0A4Y9LMI1_9BRAD</name>
<accession>A0A4Y9LMI1</accession>
<proteinExistence type="predicted"/>
<dbReference type="OrthoDB" id="7428207at2"/>
<organism evidence="3 4">
    <name type="scientific">Bradyrhizobium niftali</name>
    <dbReference type="NCBI Taxonomy" id="2560055"/>
    <lineage>
        <taxon>Bacteria</taxon>
        <taxon>Pseudomonadati</taxon>
        <taxon>Pseudomonadota</taxon>
        <taxon>Alphaproteobacteria</taxon>
        <taxon>Hyphomicrobiales</taxon>
        <taxon>Nitrobacteraceae</taxon>
        <taxon>Bradyrhizobium</taxon>
    </lineage>
</organism>
<evidence type="ECO:0000313" key="4">
    <source>
        <dbReference type="Proteomes" id="UP000297966"/>
    </source>
</evidence>
<keyword evidence="4" id="KW-1185">Reference proteome</keyword>
<protein>
    <submittedName>
        <fullName evidence="3">PEGA domain-containing protein</fullName>
    </submittedName>
</protein>
<sequence>MTYCPRALVALHWRRDKGHFMRSFGIVALSVMLGGCASVTRGTTENISISSTPSGVEAVVSGMEVPTTCTTPCSVVVKRNADISITFQKEGYEPQIVPLSRDIQTGGAAGFAGNLLLGGVVGMGVDAATGAATDHKPNPVIVTMQPSGPARARPPAPKKPRPPAAPAPDTGT</sequence>
<dbReference type="EMBL" id="SPQT01000021">
    <property type="protein sequence ID" value="TFV43877.1"/>
    <property type="molecule type" value="Genomic_DNA"/>
</dbReference>
<evidence type="ECO:0000259" key="2">
    <source>
        <dbReference type="Pfam" id="PF08308"/>
    </source>
</evidence>
<feature type="domain" description="PEGA" evidence="2">
    <location>
        <begin position="46"/>
        <end position="94"/>
    </location>
</feature>
<reference evidence="3 4" key="1">
    <citation type="submission" date="2019-03" db="EMBL/GenBank/DDBJ databases">
        <title>Bradyrhizobium diversity isolated from nodules of Chamaecrista fasciculata.</title>
        <authorList>
            <person name="Klepa M.S."/>
            <person name="Urquiaga M.O."/>
            <person name="Hungria M."/>
            <person name="Delamuta J.R."/>
        </authorList>
    </citation>
    <scope>NUCLEOTIDE SEQUENCE [LARGE SCALE GENOMIC DNA]</scope>
    <source>
        <strain evidence="3 4">CNPSo 3448</strain>
    </source>
</reference>
<feature type="region of interest" description="Disordered" evidence="1">
    <location>
        <begin position="130"/>
        <end position="172"/>
    </location>
</feature>